<keyword evidence="7" id="KW-1185">Reference proteome</keyword>
<feature type="binding site" evidence="3">
    <location>
        <position position="87"/>
    </location>
    <ligand>
        <name>Cu cation</name>
        <dbReference type="ChEBI" id="CHEBI:23378"/>
    </ligand>
</feature>
<evidence type="ECO:0000256" key="4">
    <source>
        <dbReference type="PIRSR" id="PIRSR603782-2"/>
    </source>
</evidence>
<feature type="domain" description="Thioredoxin" evidence="5">
    <location>
        <begin position="49"/>
        <end position="216"/>
    </location>
</feature>
<accession>A0AA41WCU7</accession>
<feature type="disulfide bond" description="Redox-active" evidence="4">
    <location>
        <begin position="87"/>
        <end position="91"/>
    </location>
</feature>
<dbReference type="PANTHER" id="PTHR12151:SF25">
    <property type="entry name" value="LINALOOL DEHYDRATASE_ISOMERASE DOMAIN-CONTAINING PROTEIN"/>
    <property type="match status" value="1"/>
</dbReference>
<dbReference type="Proteomes" id="UP001165306">
    <property type="component" value="Unassembled WGS sequence"/>
</dbReference>
<comment type="similarity">
    <text evidence="1">Belongs to the SCO1/2 family.</text>
</comment>
<evidence type="ECO:0000256" key="1">
    <source>
        <dbReference type="ARBA" id="ARBA00010996"/>
    </source>
</evidence>
<evidence type="ECO:0000313" key="6">
    <source>
        <dbReference type="EMBL" id="MCM8747970.1"/>
    </source>
</evidence>
<evidence type="ECO:0000256" key="2">
    <source>
        <dbReference type="ARBA" id="ARBA00023008"/>
    </source>
</evidence>
<dbReference type="InterPro" id="IPR013766">
    <property type="entry name" value="Thioredoxin_domain"/>
</dbReference>
<dbReference type="PROSITE" id="PS51352">
    <property type="entry name" value="THIOREDOXIN_2"/>
    <property type="match status" value="1"/>
</dbReference>
<organism evidence="6 7">
    <name type="scientific">Thermalbibacter longus</name>
    <dbReference type="NCBI Taxonomy" id="2951981"/>
    <lineage>
        <taxon>Bacteria</taxon>
        <taxon>Pseudomonadati</taxon>
        <taxon>Thermomicrobiota</taxon>
        <taxon>Thermomicrobia</taxon>
        <taxon>Thermomicrobiales</taxon>
        <taxon>Thermomicrobiaceae</taxon>
        <taxon>Thermalbibacter</taxon>
    </lineage>
</organism>
<dbReference type="PANTHER" id="PTHR12151">
    <property type="entry name" value="ELECTRON TRANSPORT PROTIN SCO1/SENC FAMILY MEMBER"/>
    <property type="match status" value="1"/>
</dbReference>
<dbReference type="GO" id="GO:0046872">
    <property type="term" value="F:metal ion binding"/>
    <property type="evidence" value="ECO:0007669"/>
    <property type="project" value="UniProtKB-KW"/>
</dbReference>
<feature type="binding site" evidence="3">
    <location>
        <position position="175"/>
    </location>
    <ligand>
        <name>Cu cation</name>
        <dbReference type="ChEBI" id="CHEBI:23378"/>
    </ligand>
</feature>
<proteinExistence type="inferred from homology"/>
<dbReference type="CDD" id="cd02968">
    <property type="entry name" value="SCO"/>
    <property type="match status" value="1"/>
</dbReference>
<dbReference type="RefSeq" id="WP_284055749.1">
    <property type="nucleotide sequence ID" value="NZ_JAMSLR010000001.1"/>
</dbReference>
<evidence type="ECO:0000256" key="3">
    <source>
        <dbReference type="PIRSR" id="PIRSR603782-1"/>
    </source>
</evidence>
<keyword evidence="3" id="KW-0479">Metal-binding</keyword>
<evidence type="ECO:0000259" key="5">
    <source>
        <dbReference type="PROSITE" id="PS51352"/>
    </source>
</evidence>
<keyword evidence="4" id="KW-1015">Disulfide bond</keyword>
<protein>
    <submittedName>
        <fullName evidence="6">SCO family protein</fullName>
    </submittedName>
</protein>
<name>A0AA41WCU7_9BACT</name>
<feature type="binding site" evidence="3">
    <location>
        <position position="91"/>
    </location>
    <ligand>
        <name>Cu cation</name>
        <dbReference type="ChEBI" id="CHEBI:23378"/>
    </ligand>
</feature>
<evidence type="ECO:0000313" key="7">
    <source>
        <dbReference type="Proteomes" id="UP001165306"/>
    </source>
</evidence>
<dbReference type="InterPro" id="IPR003782">
    <property type="entry name" value="SCO1/SenC"/>
</dbReference>
<comment type="caution">
    <text evidence="6">The sequence shown here is derived from an EMBL/GenBank/DDBJ whole genome shotgun (WGS) entry which is preliminary data.</text>
</comment>
<dbReference type="SUPFAM" id="SSF52833">
    <property type="entry name" value="Thioredoxin-like"/>
    <property type="match status" value="1"/>
</dbReference>
<sequence length="222" mass="24478">MVSRRRWILLAIGLVSGLAISLALALAPSRAIPGDEPADPTGSQTYTGMALDGPAPDFQLVDQRGELVKLSDFRGRIVVLSFLDPYCDDVCPLTVLHLRRAQQALGEEADGAVFLAVNANPRATALHDVAEATRHWGLESMPNWYFLTGEEHELRAVWQAYWVEVSVGADGDATHTPGVFLVDPAGRLRHYLSTPFEDERWSGPLLSELLVDHIRQLREAED</sequence>
<dbReference type="AlphaFoldDB" id="A0AA41WCU7"/>
<keyword evidence="2 3" id="KW-0186">Copper</keyword>
<gene>
    <name evidence="6" type="ORF">NET02_02290</name>
</gene>
<dbReference type="EMBL" id="JAMSLR010000001">
    <property type="protein sequence ID" value="MCM8747970.1"/>
    <property type="molecule type" value="Genomic_DNA"/>
</dbReference>
<dbReference type="Gene3D" id="3.40.30.10">
    <property type="entry name" value="Glutaredoxin"/>
    <property type="match status" value="1"/>
</dbReference>
<reference evidence="6" key="1">
    <citation type="submission" date="2022-06" db="EMBL/GenBank/DDBJ databases">
        <title>CFH 74404 Thermomicrobiaceae sp.</title>
        <authorList>
            <person name="Ming H."/>
            <person name="Li W.-J."/>
            <person name="Zhao Z."/>
        </authorList>
    </citation>
    <scope>NUCLEOTIDE SEQUENCE</scope>
    <source>
        <strain evidence="6">CFH 74404</strain>
    </source>
</reference>
<dbReference type="InterPro" id="IPR036249">
    <property type="entry name" value="Thioredoxin-like_sf"/>
</dbReference>
<dbReference type="Pfam" id="PF02630">
    <property type="entry name" value="SCO1-SenC"/>
    <property type="match status" value="1"/>
</dbReference>